<comment type="similarity">
    <text evidence="1">Belongs to the ARG7 family.</text>
</comment>
<comment type="caution">
    <text evidence="2">The sequence shown here is derived from an EMBL/GenBank/DDBJ whole genome shotgun (WGS) entry which is preliminary data.</text>
</comment>
<dbReference type="InterPro" id="IPR003676">
    <property type="entry name" value="SAUR_fam"/>
</dbReference>
<evidence type="ECO:0000313" key="2">
    <source>
        <dbReference type="EMBL" id="RXH72956.1"/>
    </source>
</evidence>
<protein>
    <submittedName>
        <fullName evidence="2">Uncharacterized protein</fullName>
    </submittedName>
</protein>
<evidence type="ECO:0000313" key="3">
    <source>
        <dbReference type="Proteomes" id="UP000290289"/>
    </source>
</evidence>
<dbReference type="Pfam" id="PF02519">
    <property type="entry name" value="Auxin_inducible"/>
    <property type="match status" value="1"/>
</dbReference>
<dbReference type="AlphaFoldDB" id="A0A498HNC7"/>
<reference evidence="2 3" key="1">
    <citation type="submission" date="2018-10" db="EMBL/GenBank/DDBJ databases">
        <title>A high-quality apple genome assembly.</title>
        <authorList>
            <person name="Hu J."/>
        </authorList>
    </citation>
    <scope>NUCLEOTIDE SEQUENCE [LARGE SCALE GENOMIC DNA]</scope>
    <source>
        <strain evidence="3">cv. HFTH1</strain>
        <tissue evidence="2">Young leaf</tissue>
    </source>
</reference>
<dbReference type="EMBL" id="RDQH01000341">
    <property type="protein sequence ID" value="RXH72956.1"/>
    <property type="molecule type" value="Genomic_DNA"/>
</dbReference>
<name>A0A498HNC7_MALDO</name>
<evidence type="ECO:0000256" key="1">
    <source>
        <dbReference type="ARBA" id="ARBA00006974"/>
    </source>
</evidence>
<dbReference type="Proteomes" id="UP000290289">
    <property type="component" value="Chromosome 15"/>
</dbReference>
<organism evidence="2 3">
    <name type="scientific">Malus domestica</name>
    <name type="common">Apple</name>
    <name type="synonym">Pyrus malus</name>
    <dbReference type="NCBI Taxonomy" id="3750"/>
    <lineage>
        <taxon>Eukaryota</taxon>
        <taxon>Viridiplantae</taxon>
        <taxon>Streptophyta</taxon>
        <taxon>Embryophyta</taxon>
        <taxon>Tracheophyta</taxon>
        <taxon>Spermatophyta</taxon>
        <taxon>Magnoliopsida</taxon>
        <taxon>eudicotyledons</taxon>
        <taxon>Gunneridae</taxon>
        <taxon>Pentapetalae</taxon>
        <taxon>rosids</taxon>
        <taxon>fabids</taxon>
        <taxon>Rosales</taxon>
        <taxon>Rosaceae</taxon>
        <taxon>Amygdaloideae</taxon>
        <taxon>Maleae</taxon>
        <taxon>Malus</taxon>
    </lineage>
</organism>
<gene>
    <name evidence="2" type="ORF">DVH24_012640</name>
</gene>
<dbReference type="GO" id="GO:0009733">
    <property type="term" value="P:response to auxin"/>
    <property type="evidence" value="ECO:0007669"/>
    <property type="project" value="InterPro"/>
</dbReference>
<accession>A0A498HNC7</accession>
<proteinExistence type="inferred from homology"/>
<sequence length="103" mass="11702">MNLANCLREKTSTFVKKLSKSQYASKSYTALSKSQRPKKGSINVYVGQERKLYQVPLKYLLNPTLQQLVKKSEPDVFDAKINGPIELACTANTFDQLLKNFNK</sequence>
<keyword evidence="3" id="KW-1185">Reference proteome</keyword>